<gene>
    <name evidence="2" type="ORF">M6B38_157675</name>
</gene>
<dbReference type="EMBL" id="JANAVB010032618">
    <property type="protein sequence ID" value="KAJ6810082.1"/>
    <property type="molecule type" value="Genomic_DNA"/>
</dbReference>
<reference evidence="2" key="2">
    <citation type="submission" date="2023-04" db="EMBL/GenBank/DDBJ databases">
        <authorList>
            <person name="Bruccoleri R.E."/>
            <person name="Oakeley E.J."/>
            <person name="Faust A.-M."/>
            <person name="Dessus-Babus S."/>
            <person name="Altorfer M."/>
            <person name="Burckhardt D."/>
            <person name="Oertli M."/>
            <person name="Naumann U."/>
            <person name="Petersen F."/>
            <person name="Wong J."/>
        </authorList>
    </citation>
    <scope>NUCLEOTIDE SEQUENCE</scope>
    <source>
        <strain evidence="2">GSM-AAB239-AS_SAM_17_03QT</strain>
        <tissue evidence="2">Leaf</tissue>
    </source>
</reference>
<comment type="caution">
    <text evidence="2">The sequence shown here is derived from an EMBL/GenBank/DDBJ whole genome shotgun (WGS) entry which is preliminary data.</text>
</comment>
<feature type="compositionally biased region" description="Basic and acidic residues" evidence="1">
    <location>
        <begin position="61"/>
        <end position="70"/>
    </location>
</feature>
<name>A0AAX6F107_IRIPA</name>
<evidence type="ECO:0000313" key="3">
    <source>
        <dbReference type="Proteomes" id="UP001140949"/>
    </source>
</evidence>
<feature type="region of interest" description="Disordered" evidence="1">
    <location>
        <begin position="1"/>
        <end position="20"/>
    </location>
</feature>
<organism evidence="2 3">
    <name type="scientific">Iris pallida</name>
    <name type="common">Sweet iris</name>
    <dbReference type="NCBI Taxonomy" id="29817"/>
    <lineage>
        <taxon>Eukaryota</taxon>
        <taxon>Viridiplantae</taxon>
        <taxon>Streptophyta</taxon>
        <taxon>Embryophyta</taxon>
        <taxon>Tracheophyta</taxon>
        <taxon>Spermatophyta</taxon>
        <taxon>Magnoliopsida</taxon>
        <taxon>Liliopsida</taxon>
        <taxon>Asparagales</taxon>
        <taxon>Iridaceae</taxon>
        <taxon>Iridoideae</taxon>
        <taxon>Irideae</taxon>
        <taxon>Iris</taxon>
    </lineage>
</organism>
<dbReference type="AlphaFoldDB" id="A0AAX6F107"/>
<keyword evidence="3" id="KW-1185">Reference proteome</keyword>
<feature type="compositionally biased region" description="Basic and acidic residues" evidence="1">
    <location>
        <begin position="34"/>
        <end position="51"/>
    </location>
</feature>
<evidence type="ECO:0000313" key="2">
    <source>
        <dbReference type="EMBL" id="KAJ6810082.1"/>
    </source>
</evidence>
<sequence>MDTQNTHSQEVFKEGRGRERMISFFPKSFPLSRVRMDGSSRKLNGDVRSPREAPQSGGATEEGHPPKDGR</sequence>
<feature type="region of interest" description="Disordered" evidence="1">
    <location>
        <begin position="29"/>
        <end position="70"/>
    </location>
</feature>
<protein>
    <submittedName>
        <fullName evidence="2">Basic proline-rich protein-like isoform X1</fullName>
    </submittedName>
</protein>
<feature type="compositionally biased region" description="Basic and acidic residues" evidence="1">
    <location>
        <begin position="10"/>
        <end position="20"/>
    </location>
</feature>
<dbReference type="Proteomes" id="UP001140949">
    <property type="component" value="Unassembled WGS sequence"/>
</dbReference>
<reference evidence="2" key="1">
    <citation type="journal article" date="2023" name="GigaByte">
        <title>Genome assembly of the bearded iris, Iris pallida Lam.</title>
        <authorList>
            <person name="Bruccoleri R.E."/>
            <person name="Oakeley E.J."/>
            <person name="Faust A.M.E."/>
            <person name="Altorfer M."/>
            <person name="Dessus-Babus S."/>
            <person name="Burckhardt D."/>
            <person name="Oertli M."/>
            <person name="Naumann U."/>
            <person name="Petersen F."/>
            <person name="Wong J."/>
        </authorList>
    </citation>
    <scope>NUCLEOTIDE SEQUENCE</scope>
    <source>
        <strain evidence="2">GSM-AAB239-AS_SAM_17_03QT</strain>
    </source>
</reference>
<accession>A0AAX6F107</accession>
<proteinExistence type="predicted"/>
<evidence type="ECO:0000256" key="1">
    <source>
        <dbReference type="SAM" id="MobiDB-lite"/>
    </source>
</evidence>